<name>A0A2C6KY60_9APIC</name>
<organism evidence="3 4">
    <name type="scientific">Cystoisospora suis</name>
    <dbReference type="NCBI Taxonomy" id="483139"/>
    <lineage>
        <taxon>Eukaryota</taxon>
        <taxon>Sar</taxon>
        <taxon>Alveolata</taxon>
        <taxon>Apicomplexa</taxon>
        <taxon>Conoidasida</taxon>
        <taxon>Coccidia</taxon>
        <taxon>Eucoccidiorida</taxon>
        <taxon>Eimeriorina</taxon>
        <taxon>Sarcocystidae</taxon>
        <taxon>Cystoisospora</taxon>
    </lineage>
</organism>
<dbReference type="GeneID" id="94428659"/>
<comment type="caution">
    <text evidence="3">The sequence shown here is derived from an EMBL/GenBank/DDBJ whole genome shotgun (WGS) entry which is preliminary data.</text>
</comment>
<proteinExistence type="predicted"/>
<evidence type="ECO:0008006" key="5">
    <source>
        <dbReference type="Google" id="ProtNLM"/>
    </source>
</evidence>
<dbReference type="OrthoDB" id="331428at2759"/>
<dbReference type="EMBL" id="MIGC01002554">
    <property type="protein sequence ID" value="PHJ20892.1"/>
    <property type="molecule type" value="Genomic_DNA"/>
</dbReference>
<accession>A0A2C6KY60</accession>
<keyword evidence="2" id="KW-1133">Transmembrane helix</keyword>
<evidence type="ECO:0000313" key="3">
    <source>
        <dbReference type="EMBL" id="PHJ20892.1"/>
    </source>
</evidence>
<keyword evidence="2" id="KW-0812">Transmembrane</keyword>
<evidence type="ECO:0000256" key="1">
    <source>
        <dbReference type="SAM" id="MobiDB-lite"/>
    </source>
</evidence>
<evidence type="ECO:0000313" key="4">
    <source>
        <dbReference type="Proteomes" id="UP000221165"/>
    </source>
</evidence>
<keyword evidence="2" id="KW-0472">Membrane</keyword>
<sequence length="177" mass="18916">MKHQGAVWTGGSFVRLIVELVTAVLLLLTAIGNLSGQSLMQFSSQLPPAGDHASGTRQKGGEAMSRSVEGGLTDSSTLREGMEKAGLLFSSCYDKNRKNHEDFVICLGRAECQNADQGDIKFAAAPHVLATPAGQEKANHVLRTVVLHIARQLQTEDLSVIFDSASRLGLACDILQV</sequence>
<keyword evidence="4" id="KW-1185">Reference proteome</keyword>
<dbReference type="VEuPathDB" id="ToxoDB:CSUI_005271"/>
<gene>
    <name evidence="3" type="ORF">CSUI_005271</name>
</gene>
<dbReference type="Proteomes" id="UP000221165">
    <property type="component" value="Unassembled WGS sequence"/>
</dbReference>
<dbReference type="RefSeq" id="XP_067922577.1">
    <property type="nucleotide sequence ID" value="XM_068065448.1"/>
</dbReference>
<reference evidence="3 4" key="1">
    <citation type="journal article" date="2017" name="Int. J. Parasitol.">
        <title>The genome of the protozoan parasite Cystoisospora suis and a reverse vaccinology approach to identify vaccine candidates.</title>
        <authorList>
            <person name="Palmieri N."/>
            <person name="Shrestha A."/>
            <person name="Ruttkowski B."/>
            <person name="Beck T."/>
            <person name="Vogl C."/>
            <person name="Tomley F."/>
            <person name="Blake D.P."/>
            <person name="Joachim A."/>
        </authorList>
    </citation>
    <scope>NUCLEOTIDE SEQUENCE [LARGE SCALE GENOMIC DNA]</scope>
    <source>
        <strain evidence="3 4">Wien I</strain>
    </source>
</reference>
<protein>
    <recommendedName>
        <fullName evidence="5">Transmembrane protein</fullName>
    </recommendedName>
</protein>
<feature type="region of interest" description="Disordered" evidence="1">
    <location>
        <begin position="45"/>
        <end position="75"/>
    </location>
</feature>
<feature type="transmembrane region" description="Helical" evidence="2">
    <location>
        <begin position="12"/>
        <end position="34"/>
    </location>
</feature>
<dbReference type="AlphaFoldDB" id="A0A2C6KY60"/>
<evidence type="ECO:0000256" key="2">
    <source>
        <dbReference type="SAM" id="Phobius"/>
    </source>
</evidence>